<dbReference type="EMBL" id="JAVIZC010000003">
    <property type="protein sequence ID" value="MDR6103267.1"/>
    <property type="molecule type" value="Genomic_DNA"/>
</dbReference>
<dbReference type="RefSeq" id="WP_309771704.1">
    <property type="nucleotide sequence ID" value="NZ_JAVIZC010000003.1"/>
</dbReference>
<sequence length="436" mass="46014">MTVSSEVSVAGPFYGNGTTKTFPYSFKILDARHIRAVLISASGDVSDLSLDNGDYSVTGVGSETGGEVVKATPLLTGQTLTLVRRLPLTQETSLENQGAYYPEVVERRLDQMVMQIQSVKEATERSLTVEPGQEKPSMTQIAAAQGFAQGAKQSRDESAGFATAAASSAANASGSAALASRWASEAENVPVVGGLFSAFHWYRKAYGIYQTVSQGFLEKVGGILTGDVLFGPGTGGKYSKIQANGDVQLNRGDNTGYLTWNFPNAYFGWNGTDWTYGPGGKIFTAGGSIAVTNAEGYGVEYSYTGDHTFYGYMATEFGTSISAALRGFVSTQQTWAGSSVVVVAHGKPYIPKEVIVIFVCKVAFGGYAVGDRLPMPANTAARDENYAQGQGYTVNVDATNIRVNFGSDGIPYVSKGGGGVGRFGPGNFDIIVIGRP</sequence>
<accession>A0AAJ2BE26</accession>
<dbReference type="Proteomes" id="UP001255601">
    <property type="component" value="Unassembled WGS sequence"/>
</dbReference>
<evidence type="ECO:0008006" key="3">
    <source>
        <dbReference type="Google" id="ProtNLM"/>
    </source>
</evidence>
<organism evidence="1 2">
    <name type="scientific">Agrobacterium larrymoorei</name>
    <dbReference type="NCBI Taxonomy" id="160699"/>
    <lineage>
        <taxon>Bacteria</taxon>
        <taxon>Pseudomonadati</taxon>
        <taxon>Pseudomonadota</taxon>
        <taxon>Alphaproteobacteria</taxon>
        <taxon>Hyphomicrobiales</taxon>
        <taxon>Rhizobiaceae</taxon>
        <taxon>Rhizobium/Agrobacterium group</taxon>
        <taxon>Agrobacterium</taxon>
    </lineage>
</organism>
<protein>
    <recommendedName>
        <fullName evidence="3">Tail fiber protein</fullName>
    </recommendedName>
</protein>
<dbReference type="AlphaFoldDB" id="A0AAJ2BE26"/>
<reference evidence="1" key="1">
    <citation type="submission" date="2023-08" db="EMBL/GenBank/DDBJ databases">
        <title>Functional and genomic diversity of the sorghum phyllosphere microbiome.</title>
        <authorList>
            <person name="Shade A."/>
        </authorList>
    </citation>
    <scope>NUCLEOTIDE SEQUENCE</scope>
    <source>
        <strain evidence="1">SORGH_AS_0974</strain>
    </source>
</reference>
<evidence type="ECO:0000313" key="2">
    <source>
        <dbReference type="Proteomes" id="UP001255601"/>
    </source>
</evidence>
<name>A0AAJ2BE26_9HYPH</name>
<gene>
    <name evidence="1" type="ORF">QE369_003464</name>
</gene>
<comment type="caution">
    <text evidence="1">The sequence shown here is derived from an EMBL/GenBank/DDBJ whole genome shotgun (WGS) entry which is preliminary data.</text>
</comment>
<proteinExistence type="predicted"/>
<evidence type="ECO:0000313" key="1">
    <source>
        <dbReference type="EMBL" id="MDR6103267.1"/>
    </source>
</evidence>